<dbReference type="SUPFAM" id="SSF48179">
    <property type="entry name" value="6-phosphogluconate dehydrogenase C-terminal domain-like"/>
    <property type="match status" value="1"/>
</dbReference>
<comment type="catalytic activity">
    <reaction evidence="9 10">
        <text>(R)-pantoate + NADP(+) = 2-dehydropantoate + NADPH + H(+)</text>
        <dbReference type="Rhea" id="RHEA:16233"/>
        <dbReference type="ChEBI" id="CHEBI:11561"/>
        <dbReference type="ChEBI" id="CHEBI:15378"/>
        <dbReference type="ChEBI" id="CHEBI:15980"/>
        <dbReference type="ChEBI" id="CHEBI:57783"/>
        <dbReference type="ChEBI" id="CHEBI:58349"/>
        <dbReference type="EC" id="1.1.1.169"/>
    </reaction>
</comment>
<evidence type="ECO:0000313" key="13">
    <source>
        <dbReference type="EMBL" id="NGX98532.1"/>
    </source>
</evidence>
<dbReference type="PANTHER" id="PTHR43765:SF2">
    <property type="entry name" value="2-DEHYDROPANTOATE 2-REDUCTASE"/>
    <property type="match status" value="1"/>
</dbReference>
<keyword evidence="5 10" id="KW-0566">Pantothenate biosynthesis</keyword>
<evidence type="ECO:0000256" key="10">
    <source>
        <dbReference type="RuleBase" id="RU362068"/>
    </source>
</evidence>
<keyword evidence="6 10" id="KW-0521">NADP</keyword>
<dbReference type="PANTHER" id="PTHR43765">
    <property type="entry name" value="2-DEHYDROPANTOATE 2-REDUCTASE-RELATED"/>
    <property type="match status" value="1"/>
</dbReference>
<protein>
    <recommendedName>
        <fullName evidence="4 10">2-dehydropantoate 2-reductase</fullName>
        <ecNumber evidence="3 10">1.1.1.169</ecNumber>
    </recommendedName>
    <alternativeName>
        <fullName evidence="8 10">Ketopantoate reductase</fullName>
    </alternativeName>
</protein>
<proteinExistence type="inferred from homology"/>
<keyword evidence="7 10" id="KW-0560">Oxidoreductase</keyword>
<comment type="similarity">
    <text evidence="2 10">Belongs to the ketopantoate reductase family.</text>
</comment>
<evidence type="ECO:0000256" key="6">
    <source>
        <dbReference type="ARBA" id="ARBA00022857"/>
    </source>
</evidence>
<evidence type="ECO:0000256" key="5">
    <source>
        <dbReference type="ARBA" id="ARBA00022655"/>
    </source>
</evidence>
<dbReference type="GO" id="GO:0050661">
    <property type="term" value="F:NADP binding"/>
    <property type="evidence" value="ECO:0007669"/>
    <property type="project" value="TreeGrafter"/>
</dbReference>
<dbReference type="InterPro" id="IPR050838">
    <property type="entry name" value="Ketopantoate_reductase"/>
</dbReference>
<evidence type="ECO:0000256" key="9">
    <source>
        <dbReference type="ARBA" id="ARBA00048793"/>
    </source>
</evidence>
<dbReference type="GO" id="GO:0005737">
    <property type="term" value="C:cytoplasm"/>
    <property type="evidence" value="ECO:0007669"/>
    <property type="project" value="TreeGrafter"/>
</dbReference>
<comment type="pathway">
    <text evidence="1 10">Cofactor biosynthesis; (R)-pantothenate biosynthesis; (R)-pantoate from 3-methyl-2-oxobutanoate: step 2/2.</text>
</comment>
<dbReference type="InterPro" id="IPR013332">
    <property type="entry name" value="KPR_N"/>
</dbReference>
<sequence>MKIAVMGAGAVGCYFGAMLAKAGHEVTLIGRSQHVEAIRQHGLLLEHRDFKDYVRVVATTDAIGVVDADVVLFCVKSADTEAAGRLIAPHLKQDAVVLCLQNGVDNAERLQATINQMAVPAIVYVAAEMAGPGHVKHHGRGELIIGASPSSANVAATFTQAGVPTAVSDKVADELWLKLITNCAYNALSAVAQLPYGRLFKVDGVTEVVMTVVRECTEVASALDIAVPENIDETVLALAGSMPNQYSSTAQDLARGKKTEIDYLNGYVVRKGEELSIPTPANRALLVMVKLLEERAHAI</sequence>
<evidence type="ECO:0000256" key="2">
    <source>
        <dbReference type="ARBA" id="ARBA00007870"/>
    </source>
</evidence>
<dbReference type="SUPFAM" id="SSF51735">
    <property type="entry name" value="NAD(P)-binding Rossmann-fold domains"/>
    <property type="match status" value="1"/>
</dbReference>
<dbReference type="EC" id="1.1.1.169" evidence="3 10"/>
<dbReference type="Proteomes" id="UP000480266">
    <property type="component" value="Unassembled WGS sequence"/>
</dbReference>
<feature type="domain" description="Ketopantoate reductase N-terminal" evidence="11">
    <location>
        <begin position="3"/>
        <end position="148"/>
    </location>
</feature>
<dbReference type="FunFam" id="1.10.1040.10:FF:000017">
    <property type="entry name" value="2-dehydropantoate 2-reductase"/>
    <property type="match status" value="1"/>
</dbReference>
<dbReference type="GO" id="GO:0008677">
    <property type="term" value="F:2-dehydropantoate 2-reductase activity"/>
    <property type="evidence" value="ECO:0007669"/>
    <property type="project" value="UniProtKB-EC"/>
</dbReference>
<evidence type="ECO:0000259" key="12">
    <source>
        <dbReference type="Pfam" id="PF08546"/>
    </source>
</evidence>
<dbReference type="InterPro" id="IPR008927">
    <property type="entry name" value="6-PGluconate_DH-like_C_sf"/>
</dbReference>
<evidence type="ECO:0000256" key="3">
    <source>
        <dbReference type="ARBA" id="ARBA00013014"/>
    </source>
</evidence>
<dbReference type="InterPro" id="IPR003710">
    <property type="entry name" value="ApbA"/>
</dbReference>
<evidence type="ECO:0000256" key="7">
    <source>
        <dbReference type="ARBA" id="ARBA00023002"/>
    </source>
</evidence>
<dbReference type="NCBIfam" id="TIGR00745">
    <property type="entry name" value="apbA_panE"/>
    <property type="match status" value="1"/>
</dbReference>
<dbReference type="EMBL" id="JAAMRR010001321">
    <property type="protein sequence ID" value="NGX98532.1"/>
    <property type="molecule type" value="Genomic_DNA"/>
</dbReference>
<dbReference type="Gene3D" id="1.10.1040.10">
    <property type="entry name" value="N-(1-d-carboxylethyl)-l-norvaline Dehydrogenase, domain 2"/>
    <property type="match status" value="1"/>
</dbReference>
<feature type="domain" description="Ketopantoate reductase C-terminal" evidence="12">
    <location>
        <begin position="172"/>
        <end position="293"/>
    </location>
</feature>
<dbReference type="UniPathway" id="UPA00028">
    <property type="reaction ID" value="UER00004"/>
</dbReference>
<evidence type="ECO:0000259" key="11">
    <source>
        <dbReference type="Pfam" id="PF02558"/>
    </source>
</evidence>
<dbReference type="InterPro" id="IPR036291">
    <property type="entry name" value="NAD(P)-bd_dom_sf"/>
</dbReference>
<dbReference type="InterPro" id="IPR013328">
    <property type="entry name" value="6PGD_dom2"/>
</dbReference>
<accession>A0A7C9VPK1</accession>
<dbReference type="InterPro" id="IPR013752">
    <property type="entry name" value="KPA_reductase"/>
</dbReference>
<dbReference type="Pfam" id="PF02558">
    <property type="entry name" value="ApbA"/>
    <property type="match status" value="1"/>
</dbReference>
<organism evidence="13 14">
    <name type="scientific">Candidatus Afipia apatlaquensis</name>
    <dbReference type="NCBI Taxonomy" id="2712852"/>
    <lineage>
        <taxon>Bacteria</taxon>
        <taxon>Pseudomonadati</taxon>
        <taxon>Pseudomonadota</taxon>
        <taxon>Alphaproteobacteria</taxon>
        <taxon>Hyphomicrobiales</taxon>
        <taxon>Nitrobacteraceae</taxon>
        <taxon>Afipia</taxon>
    </lineage>
</organism>
<dbReference type="AlphaFoldDB" id="A0A7C9VPK1"/>
<evidence type="ECO:0000256" key="8">
    <source>
        <dbReference type="ARBA" id="ARBA00032024"/>
    </source>
</evidence>
<dbReference type="Pfam" id="PF08546">
    <property type="entry name" value="ApbA_C"/>
    <property type="match status" value="1"/>
</dbReference>
<keyword evidence="14" id="KW-1185">Reference proteome</keyword>
<dbReference type="Gene3D" id="3.40.50.720">
    <property type="entry name" value="NAD(P)-binding Rossmann-like Domain"/>
    <property type="match status" value="1"/>
</dbReference>
<gene>
    <name evidence="13" type="ORF">G4V63_25985</name>
</gene>
<name>A0A7C9VPK1_9BRAD</name>
<evidence type="ECO:0000313" key="14">
    <source>
        <dbReference type="Proteomes" id="UP000480266"/>
    </source>
</evidence>
<evidence type="ECO:0000256" key="1">
    <source>
        <dbReference type="ARBA" id="ARBA00004994"/>
    </source>
</evidence>
<comment type="caution">
    <text evidence="13">The sequence shown here is derived from an EMBL/GenBank/DDBJ whole genome shotgun (WGS) entry which is preliminary data.</text>
</comment>
<dbReference type="GO" id="GO:0015940">
    <property type="term" value="P:pantothenate biosynthetic process"/>
    <property type="evidence" value="ECO:0007669"/>
    <property type="project" value="UniProtKB-UniPathway"/>
</dbReference>
<reference evidence="13" key="1">
    <citation type="submission" date="2020-02" db="EMBL/GenBank/DDBJ databases">
        <title>Draft genome sequence of Candidatus Afipia apatlaquensis IBT-C3, a potential strain for decolorization of textile dyes.</title>
        <authorList>
            <person name="Sanchez-Reyes A."/>
            <person name="Breton-Deval L."/>
            <person name="Mangelson H."/>
            <person name="Sanchez-Flores A."/>
        </authorList>
    </citation>
    <scope>NUCLEOTIDE SEQUENCE [LARGE SCALE GENOMIC DNA]</scope>
    <source>
        <strain evidence="13">IBT-C3</strain>
    </source>
</reference>
<evidence type="ECO:0000256" key="4">
    <source>
        <dbReference type="ARBA" id="ARBA00019465"/>
    </source>
</evidence>
<comment type="function">
    <text evidence="10">Catalyzes the NADPH-dependent reduction of ketopantoate into pantoic acid.</text>
</comment>